<comment type="caution">
    <text evidence="4">The sequence shown here is derived from an EMBL/GenBank/DDBJ whole genome shotgun (WGS) entry which is preliminary data.</text>
</comment>
<accession>A0ABT7SJU4</accession>
<evidence type="ECO:0000313" key="5">
    <source>
        <dbReference type="Proteomes" id="UP001529338"/>
    </source>
</evidence>
<evidence type="ECO:0000313" key="4">
    <source>
        <dbReference type="EMBL" id="MDM7855824.1"/>
    </source>
</evidence>
<dbReference type="PROSITE" id="PS50076">
    <property type="entry name" value="DNAJ_2"/>
    <property type="match status" value="1"/>
</dbReference>
<sequence length="267" mass="29693">MSTAYDVLGVSPDATQDELRRAYRSRARRTHPDAGGTHEDFVRVSQAWDQVRDAASRAAYDGRVRASRPTSANPDVAADPPAAEWGSREYFRPGRAGNNPRPRPAPQPSGPYPPPGWRPPTGFSPRTTSRRPPTGASRPGRRAVPTEKRWGPRTWRGALLWWPISFVYWWTLLIAIVVLSDGGRDVTGAAALMLFGWLPALRYFRRLRTWRLWVALGLVTSFFAAVAYLTQWSFVGGLITMAGLVVGVELVRQAVLSSKEMLLAGRR</sequence>
<evidence type="ECO:0000256" key="2">
    <source>
        <dbReference type="SAM" id="Phobius"/>
    </source>
</evidence>
<dbReference type="SMART" id="SM00271">
    <property type="entry name" value="DnaJ"/>
    <property type="match status" value="1"/>
</dbReference>
<dbReference type="EMBL" id="JAUCGQ010000002">
    <property type="protein sequence ID" value="MDM7855824.1"/>
    <property type="molecule type" value="Genomic_DNA"/>
</dbReference>
<organism evidence="4 5">
    <name type="scientific">Cellulomonas alba</name>
    <dbReference type="NCBI Taxonomy" id="3053467"/>
    <lineage>
        <taxon>Bacteria</taxon>
        <taxon>Bacillati</taxon>
        <taxon>Actinomycetota</taxon>
        <taxon>Actinomycetes</taxon>
        <taxon>Micrococcales</taxon>
        <taxon>Cellulomonadaceae</taxon>
        <taxon>Cellulomonas</taxon>
    </lineage>
</organism>
<keyword evidence="2" id="KW-0812">Transmembrane</keyword>
<feature type="transmembrane region" description="Helical" evidence="2">
    <location>
        <begin position="211"/>
        <end position="228"/>
    </location>
</feature>
<protein>
    <submittedName>
        <fullName evidence="4">DnaJ domain-containing protein</fullName>
    </submittedName>
</protein>
<name>A0ABT7SJU4_9CELL</name>
<feature type="region of interest" description="Disordered" evidence="1">
    <location>
        <begin position="1"/>
        <end position="41"/>
    </location>
</feature>
<keyword evidence="2" id="KW-1133">Transmembrane helix</keyword>
<feature type="transmembrane region" description="Helical" evidence="2">
    <location>
        <begin position="234"/>
        <end position="251"/>
    </location>
</feature>
<proteinExistence type="predicted"/>
<dbReference type="Pfam" id="PF00226">
    <property type="entry name" value="DnaJ"/>
    <property type="match status" value="1"/>
</dbReference>
<keyword evidence="2" id="KW-0472">Membrane</keyword>
<dbReference type="PANTHER" id="PTHR44825:SF1">
    <property type="entry name" value="DNAJ HOMOLOG SUBFAMILY C MEMBER 4"/>
    <property type="match status" value="1"/>
</dbReference>
<dbReference type="InterPro" id="IPR052763">
    <property type="entry name" value="DnaJ_C4"/>
</dbReference>
<dbReference type="InterPro" id="IPR001623">
    <property type="entry name" value="DnaJ_domain"/>
</dbReference>
<feature type="compositionally biased region" description="Pro residues" evidence="1">
    <location>
        <begin position="101"/>
        <end position="118"/>
    </location>
</feature>
<evidence type="ECO:0000256" key="1">
    <source>
        <dbReference type="SAM" id="MobiDB-lite"/>
    </source>
</evidence>
<evidence type="ECO:0000259" key="3">
    <source>
        <dbReference type="PROSITE" id="PS50076"/>
    </source>
</evidence>
<dbReference type="InterPro" id="IPR036869">
    <property type="entry name" value="J_dom_sf"/>
</dbReference>
<dbReference type="RefSeq" id="WP_289455837.1">
    <property type="nucleotide sequence ID" value="NZ_JAUCGQ010000002.1"/>
</dbReference>
<dbReference type="SUPFAM" id="SSF46565">
    <property type="entry name" value="Chaperone J-domain"/>
    <property type="match status" value="1"/>
</dbReference>
<reference evidence="4 5" key="1">
    <citation type="submission" date="2023-06" db="EMBL/GenBank/DDBJ databases">
        <title>Cellulomonas sp. MW4 Whole genome sequence.</title>
        <authorList>
            <person name="Park S."/>
        </authorList>
    </citation>
    <scope>NUCLEOTIDE SEQUENCE [LARGE SCALE GENOMIC DNA]</scope>
    <source>
        <strain evidence="4 5">MW4</strain>
    </source>
</reference>
<dbReference type="PANTHER" id="PTHR44825">
    <property type="match status" value="1"/>
</dbReference>
<feature type="domain" description="J" evidence="3">
    <location>
        <begin position="3"/>
        <end position="64"/>
    </location>
</feature>
<feature type="compositionally biased region" description="Low complexity" evidence="1">
    <location>
        <begin position="72"/>
        <end position="83"/>
    </location>
</feature>
<gene>
    <name evidence="4" type="ORF">QRT04_12865</name>
</gene>
<feature type="compositionally biased region" description="Basic and acidic residues" evidence="1">
    <location>
        <begin position="30"/>
        <end position="41"/>
    </location>
</feature>
<dbReference type="CDD" id="cd06257">
    <property type="entry name" value="DnaJ"/>
    <property type="match status" value="1"/>
</dbReference>
<feature type="transmembrane region" description="Helical" evidence="2">
    <location>
        <begin position="158"/>
        <end position="180"/>
    </location>
</feature>
<keyword evidence="5" id="KW-1185">Reference proteome</keyword>
<dbReference type="Proteomes" id="UP001529338">
    <property type="component" value="Unassembled WGS sequence"/>
</dbReference>
<dbReference type="InterPro" id="IPR036259">
    <property type="entry name" value="MFS_trans_sf"/>
</dbReference>
<dbReference type="SUPFAM" id="SSF103473">
    <property type="entry name" value="MFS general substrate transporter"/>
    <property type="match status" value="1"/>
</dbReference>
<feature type="transmembrane region" description="Helical" evidence="2">
    <location>
        <begin position="186"/>
        <end position="204"/>
    </location>
</feature>
<dbReference type="PRINTS" id="PR00625">
    <property type="entry name" value="JDOMAIN"/>
</dbReference>
<feature type="region of interest" description="Disordered" evidence="1">
    <location>
        <begin position="58"/>
        <end position="147"/>
    </location>
</feature>
<dbReference type="Gene3D" id="1.10.287.110">
    <property type="entry name" value="DnaJ domain"/>
    <property type="match status" value="1"/>
</dbReference>